<evidence type="ECO:0000313" key="8">
    <source>
        <dbReference type="EMBL" id="AEI10108.1"/>
    </source>
</evidence>
<feature type="domain" description="MmgE/PrpD C-terminal" evidence="7">
    <location>
        <begin position="313"/>
        <end position="506"/>
    </location>
</feature>
<sequence>MNLANVLHITFWPKQFLVGRFFMFDHTVRVRKSAEDFPLTEHLAHKIATVAADPVPVEQPVADMVVNRIIDNAAVAVASVLRRPVSSARAQALSHRVPEGGQGSTVFGVDAKVSPEWAAWANGVAVRELDFHDTFLAAEYSHPGDNIPAILAVAQHRGKDLGLGGAELIRGIATGYEIQVDLVRGICLHKHRIDHVAHLGPSVAAGLGTLLNLDVGTVYQAIGQALHTTTATRQSRKGLISSWKAHAPAFAGKMAIEAVDRAMRGEGAPAPIWEGEDGVIAWMLDGPEANYTVPLPEPDEPKRAILQTYTKEHSAEYQSQAPIDLARAMRKQLEQHGGGDLRGVLDQVESIVLHTSHHTHYVIGTGSGDPQKFDPTASRETLDHSVMYIFAVALEDGMWHHEKSYAPERAGRPETVELWKKVSTVEDPEWTRRYHSDDSDEKAFGARAVITLRDGTVFDEELAVADAHPLGARPFERADYIRKFRILAEGLVEDKEQDRFLEAAENTAELSAGELDQLTVTFSEDVLQRAPVIPRGVF</sequence>
<dbReference type="eggNOG" id="COG2079">
    <property type="taxonomic scope" value="Bacteria"/>
</dbReference>
<comment type="similarity">
    <text evidence="2">Belongs to the PrpD family.</text>
</comment>
<dbReference type="EC" id="4.2.1.79" evidence="4"/>
<evidence type="ECO:0000259" key="7">
    <source>
        <dbReference type="Pfam" id="PF19305"/>
    </source>
</evidence>
<evidence type="ECO:0000256" key="3">
    <source>
        <dbReference type="ARBA" id="ARBA00011245"/>
    </source>
</evidence>
<dbReference type="STRING" id="662755.CRES_1756"/>
<evidence type="ECO:0000256" key="5">
    <source>
        <dbReference type="ARBA" id="ARBA00023239"/>
    </source>
</evidence>
<organism evidence="8 9">
    <name type="scientific">Corynebacterium resistens (strain DSM 45100 / JCM 12819 / GTC 2026 / SICGH 158)</name>
    <dbReference type="NCBI Taxonomy" id="662755"/>
    <lineage>
        <taxon>Bacteria</taxon>
        <taxon>Bacillati</taxon>
        <taxon>Actinomycetota</taxon>
        <taxon>Actinomycetes</taxon>
        <taxon>Mycobacteriales</taxon>
        <taxon>Corynebacteriaceae</taxon>
        <taxon>Corynebacterium</taxon>
    </lineage>
</organism>
<evidence type="ECO:0000259" key="6">
    <source>
        <dbReference type="Pfam" id="PF03972"/>
    </source>
</evidence>
<dbReference type="Pfam" id="PF19305">
    <property type="entry name" value="MmgE_PrpD_C"/>
    <property type="match status" value="1"/>
</dbReference>
<dbReference type="Pfam" id="PF03972">
    <property type="entry name" value="MmgE_PrpD_N"/>
    <property type="match status" value="1"/>
</dbReference>
<dbReference type="Gene3D" id="1.10.4100.10">
    <property type="entry name" value="2-methylcitrate dehydratase PrpD"/>
    <property type="match status" value="1"/>
</dbReference>
<dbReference type="AlphaFoldDB" id="F8E1F6"/>
<evidence type="ECO:0000313" key="9">
    <source>
        <dbReference type="Proteomes" id="UP000000492"/>
    </source>
</evidence>
<dbReference type="EMBL" id="CP002857">
    <property type="protein sequence ID" value="AEI10108.1"/>
    <property type="molecule type" value="Genomic_DNA"/>
</dbReference>
<dbReference type="InterPro" id="IPR042188">
    <property type="entry name" value="MmgE/PrpD_sf_2"/>
</dbReference>
<feature type="domain" description="MmgE/PrpD N-terminal" evidence="6">
    <location>
        <begin position="41"/>
        <end position="290"/>
    </location>
</feature>
<dbReference type="GO" id="GO:0047547">
    <property type="term" value="F:2-methylcitrate dehydratase activity"/>
    <property type="evidence" value="ECO:0007669"/>
    <property type="project" value="UniProtKB-EC"/>
</dbReference>
<dbReference type="InterPro" id="IPR045336">
    <property type="entry name" value="MmgE_PrpD_N"/>
</dbReference>
<gene>
    <name evidence="8" type="primary">prpD</name>
    <name evidence="8" type="ordered locus">CRES_1756</name>
</gene>
<dbReference type="InterPro" id="IPR042183">
    <property type="entry name" value="MmgE/PrpD_sf_1"/>
</dbReference>
<keyword evidence="5 8" id="KW-0456">Lyase</keyword>
<comment type="subunit">
    <text evidence="3">Monomer.</text>
</comment>
<dbReference type="Gene3D" id="3.30.1330.120">
    <property type="entry name" value="2-methylcitrate dehydratase PrpD"/>
    <property type="match status" value="1"/>
</dbReference>
<comment type="catalytic activity">
    <reaction evidence="1">
        <text>(2S,3S)-2-methylcitrate = 2-methyl-cis-aconitate + H2O</text>
        <dbReference type="Rhea" id="RHEA:17725"/>
        <dbReference type="ChEBI" id="CHEBI:15377"/>
        <dbReference type="ChEBI" id="CHEBI:57872"/>
        <dbReference type="ChEBI" id="CHEBI:58853"/>
        <dbReference type="EC" id="4.2.1.79"/>
    </reaction>
</comment>
<dbReference type="KEGG" id="crd:CRES_1756"/>
<evidence type="ECO:0000256" key="1">
    <source>
        <dbReference type="ARBA" id="ARBA00000096"/>
    </source>
</evidence>
<dbReference type="SUPFAM" id="SSF103378">
    <property type="entry name" value="2-methylcitrate dehydratase PrpD"/>
    <property type="match status" value="1"/>
</dbReference>
<dbReference type="FunFam" id="1.10.4100.10:FF:000003">
    <property type="entry name" value="2-methylcitrate dehydratase 1"/>
    <property type="match status" value="1"/>
</dbReference>
<evidence type="ECO:0000256" key="4">
    <source>
        <dbReference type="ARBA" id="ARBA00013124"/>
    </source>
</evidence>
<dbReference type="InterPro" id="IPR036148">
    <property type="entry name" value="MmgE/PrpD_sf"/>
</dbReference>
<dbReference type="Proteomes" id="UP000000492">
    <property type="component" value="Chromosome"/>
</dbReference>
<evidence type="ECO:0000256" key="2">
    <source>
        <dbReference type="ARBA" id="ARBA00006174"/>
    </source>
</evidence>
<reference evidence="8 9" key="1">
    <citation type="journal article" date="2012" name="BMC Genomics">
        <title>Complete genome sequence, lifestyle, and multi-drug resistance of the human pathogen Corynebacterium resistens DSM 45100 isolated from blood samples of a leukemia patient.</title>
        <authorList>
            <person name="Schroder J."/>
            <person name="Maus I."/>
            <person name="Meyer K."/>
            <person name="Wordemann S."/>
            <person name="Blom J."/>
            <person name="Jaenicke S."/>
            <person name="Schneider J."/>
            <person name="Trost E."/>
            <person name="Tauch A."/>
        </authorList>
    </citation>
    <scope>NUCLEOTIDE SEQUENCE [LARGE SCALE GENOMIC DNA]</scope>
    <source>
        <strain evidence="9">DSM 45100 / JCM 12819 / CCUG 50093 / GTC 2026 / SICGH 158</strain>
    </source>
</reference>
<proteinExistence type="inferred from homology"/>
<dbReference type="HOGENOM" id="CLU_026574_3_0_11"/>
<dbReference type="PANTHER" id="PTHR16943:SF8">
    <property type="entry name" value="2-METHYLCITRATE DEHYDRATASE"/>
    <property type="match status" value="1"/>
</dbReference>
<dbReference type="InterPro" id="IPR045337">
    <property type="entry name" value="MmgE_PrpD_C"/>
</dbReference>
<dbReference type="InterPro" id="IPR005656">
    <property type="entry name" value="MmgE_PrpD"/>
</dbReference>
<protein>
    <recommendedName>
        <fullName evidence="4">2-methylcitrate dehydratase</fullName>
        <ecNumber evidence="4">4.2.1.79</ecNumber>
    </recommendedName>
</protein>
<dbReference type="PANTHER" id="PTHR16943">
    <property type="entry name" value="2-METHYLCITRATE DEHYDRATASE-RELATED"/>
    <property type="match status" value="1"/>
</dbReference>
<accession>F8E1F6</accession>
<keyword evidence="9" id="KW-1185">Reference proteome</keyword>
<name>F8E1F6_CORRG</name>